<feature type="transmembrane region" description="Helical" evidence="1">
    <location>
        <begin position="34"/>
        <end position="55"/>
    </location>
</feature>
<keyword evidence="1" id="KW-0812">Transmembrane</keyword>
<dbReference type="AlphaFoldDB" id="A0A8D1WDY6"/>
<feature type="transmembrane region" description="Helical" evidence="1">
    <location>
        <begin position="87"/>
        <end position="106"/>
    </location>
</feature>
<evidence type="ECO:0000256" key="1">
    <source>
        <dbReference type="SAM" id="Phobius"/>
    </source>
</evidence>
<dbReference type="Ensembl" id="ENSSSCT00050078200.1">
    <property type="protein sequence ID" value="ENSSSCP00050033634.1"/>
    <property type="gene ID" value="ENSSSCG00050057361.1"/>
</dbReference>
<dbReference type="Proteomes" id="UP000694570">
    <property type="component" value="Unplaced"/>
</dbReference>
<evidence type="ECO:0000313" key="3">
    <source>
        <dbReference type="Proteomes" id="UP000694723"/>
    </source>
</evidence>
<protein>
    <submittedName>
        <fullName evidence="2">Uncharacterized protein</fullName>
    </submittedName>
</protein>
<dbReference type="Proteomes" id="UP000694723">
    <property type="component" value="Unplaced"/>
</dbReference>
<name>A0A8D1WDY6_PIG</name>
<accession>A0A8D1WDY6</accession>
<dbReference type="Ensembl" id="ENSSSCT00030032292.1">
    <property type="protein sequence ID" value="ENSSSCP00030014545.1"/>
    <property type="gene ID" value="ENSSSCG00030023255.1"/>
</dbReference>
<dbReference type="Ensembl" id="ENSSSCT00060087785.1">
    <property type="protein sequence ID" value="ENSSSCP00060038008.1"/>
    <property type="gene ID" value="ENSSSCG00060064320.1"/>
</dbReference>
<keyword evidence="1" id="KW-0472">Membrane</keyword>
<proteinExistence type="predicted"/>
<keyword evidence="1" id="KW-1133">Transmembrane helix</keyword>
<sequence length="112" mass="12501">MWNLVSCNFTSSSSFMIASLGFSMFNFMSSTNSYSFTSFPILIPFINFSSLTVVAKNSRMMLNKSGESGHPSLVPDLIRNAFSFSPLSMMLAVGLLYMDFITLRYVPCIPTF</sequence>
<organism evidence="2 3">
    <name type="scientific">Sus scrofa</name>
    <name type="common">Pig</name>
    <dbReference type="NCBI Taxonomy" id="9823"/>
    <lineage>
        <taxon>Eukaryota</taxon>
        <taxon>Metazoa</taxon>
        <taxon>Chordata</taxon>
        <taxon>Craniata</taxon>
        <taxon>Vertebrata</taxon>
        <taxon>Euteleostomi</taxon>
        <taxon>Mammalia</taxon>
        <taxon>Eutheria</taxon>
        <taxon>Laurasiatheria</taxon>
        <taxon>Artiodactyla</taxon>
        <taxon>Suina</taxon>
        <taxon>Suidae</taxon>
        <taxon>Sus</taxon>
    </lineage>
</organism>
<dbReference type="Proteomes" id="UP000694571">
    <property type="component" value="Unplaced"/>
</dbReference>
<evidence type="ECO:0000313" key="2">
    <source>
        <dbReference type="Ensembl" id="ENSSSCP00060038008.1"/>
    </source>
</evidence>
<reference evidence="2" key="1">
    <citation type="submission" date="2025-05" db="UniProtKB">
        <authorList>
            <consortium name="Ensembl"/>
        </authorList>
    </citation>
    <scope>IDENTIFICATION</scope>
</reference>